<feature type="transmembrane region" description="Helical" evidence="9">
    <location>
        <begin position="216"/>
        <end position="238"/>
    </location>
</feature>
<feature type="transmembrane region" description="Helical" evidence="9">
    <location>
        <begin position="146"/>
        <end position="165"/>
    </location>
</feature>
<dbReference type="EMBL" id="CP029202">
    <property type="protein sequence ID" value="QCO23332.1"/>
    <property type="molecule type" value="Genomic_DNA"/>
</dbReference>
<feature type="transmembrane region" description="Helical" evidence="9">
    <location>
        <begin position="467"/>
        <end position="484"/>
    </location>
</feature>
<name>A0ABX5U8K4_SPIME</name>
<dbReference type="InterPro" id="IPR004501">
    <property type="entry name" value="PTS_EIIC_3"/>
</dbReference>
<feature type="domain" description="PTS EIIC type-3" evidence="10">
    <location>
        <begin position="25"/>
        <end position="630"/>
    </location>
</feature>
<evidence type="ECO:0000259" key="10">
    <source>
        <dbReference type="PROSITE" id="PS51105"/>
    </source>
</evidence>
<keyword evidence="4" id="KW-0762">Sugar transport</keyword>
<keyword evidence="7 9" id="KW-0472">Membrane</keyword>
<dbReference type="Proteomes" id="UP000298715">
    <property type="component" value="Chromosome"/>
</dbReference>
<keyword evidence="5 9" id="KW-0812">Transmembrane</keyword>
<evidence type="ECO:0000256" key="3">
    <source>
        <dbReference type="ARBA" id="ARBA00022475"/>
    </source>
</evidence>
<protein>
    <submittedName>
        <fullName evidence="11">PTS system cellobiose-specific IIC component</fullName>
    </submittedName>
</protein>
<feature type="transmembrane region" description="Helical" evidence="9">
    <location>
        <begin position="435"/>
        <end position="455"/>
    </location>
</feature>
<evidence type="ECO:0000256" key="9">
    <source>
        <dbReference type="SAM" id="Phobius"/>
    </source>
</evidence>
<dbReference type="PROSITE" id="PS51105">
    <property type="entry name" value="PTS_EIIC_TYPE_3"/>
    <property type="match status" value="1"/>
</dbReference>
<accession>A0ABX5U8K4</accession>
<dbReference type="PANTHER" id="PTHR33989">
    <property type="match status" value="1"/>
</dbReference>
<keyword evidence="3" id="KW-1003">Cell membrane</keyword>
<evidence type="ECO:0000256" key="5">
    <source>
        <dbReference type="ARBA" id="ARBA00022692"/>
    </source>
</evidence>
<evidence type="ECO:0000313" key="12">
    <source>
        <dbReference type="Proteomes" id="UP000298715"/>
    </source>
</evidence>
<comment type="subcellular location">
    <subcellularLocation>
        <location evidence="1">Cell membrane</location>
        <topology evidence="1">Multi-pass membrane protein</topology>
    </subcellularLocation>
</comment>
<evidence type="ECO:0000256" key="6">
    <source>
        <dbReference type="ARBA" id="ARBA00022989"/>
    </source>
</evidence>
<feature type="region of interest" description="Disordered" evidence="8">
    <location>
        <begin position="667"/>
        <end position="697"/>
    </location>
</feature>
<evidence type="ECO:0000256" key="8">
    <source>
        <dbReference type="SAM" id="MobiDB-lite"/>
    </source>
</evidence>
<sequence>MEKSNDKFNPEKGKKTKSMDFKTWWNNKALPTMSKLGNQRHLSAIRDAFGTMIPLIIAGGIGLLIDAIIFGGAGSGKVSLLGLFARAAGYSWDSIGGLFADTSTSWGKASSIGALAFGQIQIATIGAMSLYFAFLLGYFLVLSRNYKSPVIAGLASFAGFIIASMGQVSFFMDSKGLFTALIIGIATTELFVWFGNMKKLEIQLPAGVPPAVGKSFAVFLPMVFTLSIIGIFNILFLAPAIALPNIGFEVEQWNTFVSSGNLWDPKLGANVTLNSFADFLYSTYGVEIFAKLPNGSWDLATKGTGWTIIFGQAVLKAVETAISNFGVGDQSAMEAWFASFDPKNADGLMTQTGWNSLGQFILAKGGNFGGTISGNKGIEYLSANMFFSTNAAGEAFLTVSLRYVTVPIASNAFGFGAAIYRFFTSWFIGFATGNGGLGLAVLYVFFISFFWFFGVHGSNIMAAIFEPIWWMIIGVNTALISAGLSARTNLNDQVGIFGKPFFDIYMNIGGSGATLGLLIMVLILSRRRELKEVSKYALPAGCFNINEPVIFGFPLVLNPTYIVPFILSPMTAMLIGWVATGPLHIVNVVYVTVPWTTPWFLGAILATVDPMAVLIALICFAVSTAIWIPFILLDNYTYYRKLKKTDPVAYEEEMKYLHDKEYRNQVKAEAKAEKQKAKEELKKAREAKKAAQHAAKK</sequence>
<evidence type="ECO:0000256" key="7">
    <source>
        <dbReference type="ARBA" id="ARBA00023136"/>
    </source>
</evidence>
<feature type="transmembrane region" description="Helical" evidence="9">
    <location>
        <begin position="48"/>
        <end position="72"/>
    </location>
</feature>
<evidence type="ECO:0000256" key="2">
    <source>
        <dbReference type="ARBA" id="ARBA00022448"/>
    </source>
</evidence>
<proteinExistence type="predicted"/>
<feature type="transmembrane region" description="Helical" evidence="9">
    <location>
        <begin position="112"/>
        <end position="140"/>
    </location>
</feature>
<keyword evidence="12" id="KW-1185">Reference proteome</keyword>
<evidence type="ECO:0000256" key="1">
    <source>
        <dbReference type="ARBA" id="ARBA00004651"/>
    </source>
</evidence>
<feature type="transmembrane region" description="Helical" evidence="9">
    <location>
        <begin position="504"/>
        <end position="524"/>
    </location>
</feature>
<evidence type="ECO:0000313" key="11">
    <source>
        <dbReference type="EMBL" id="QCO23332.1"/>
    </source>
</evidence>
<evidence type="ECO:0000256" key="4">
    <source>
        <dbReference type="ARBA" id="ARBA00022597"/>
    </source>
</evidence>
<reference evidence="11 12" key="1">
    <citation type="submission" date="2018-05" db="EMBL/GenBank/DDBJ databases">
        <title>Compelete Genome Sequence of Spiroplasma melliferum.</title>
        <authorList>
            <person name="Davis R.E."/>
            <person name="Shao J.Y."/>
            <person name="Zhao Y."/>
            <person name="Gasparich G.E."/>
        </authorList>
    </citation>
    <scope>NUCLEOTIDE SEQUENCE [LARGE SCALE GENOMIC DNA]</scope>
    <source>
        <strain evidence="11 12">AS576</strain>
    </source>
</reference>
<dbReference type="InterPro" id="IPR003352">
    <property type="entry name" value="PTS_EIIC"/>
</dbReference>
<dbReference type="PANTHER" id="PTHR33989:SF4">
    <property type="entry name" value="PTS SYSTEM N,N'-DIACETYLCHITOBIOSE-SPECIFIC EIIC COMPONENT"/>
    <property type="match status" value="1"/>
</dbReference>
<feature type="transmembrane region" description="Helical" evidence="9">
    <location>
        <begin position="177"/>
        <end position="196"/>
    </location>
</feature>
<dbReference type="InterPro" id="IPR051088">
    <property type="entry name" value="PTS_Sugar-EIIC/EIIB"/>
</dbReference>
<feature type="transmembrane region" description="Helical" evidence="9">
    <location>
        <begin position="403"/>
        <end position="423"/>
    </location>
</feature>
<feature type="transmembrane region" description="Helical" evidence="9">
    <location>
        <begin position="612"/>
        <end position="633"/>
    </location>
</feature>
<feature type="compositionally biased region" description="Basic and acidic residues" evidence="8">
    <location>
        <begin position="667"/>
        <end position="689"/>
    </location>
</feature>
<dbReference type="Pfam" id="PF02378">
    <property type="entry name" value="PTS_EIIC"/>
    <property type="match status" value="1"/>
</dbReference>
<keyword evidence="2" id="KW-0813">Transport</keyword>
<keyword evidence="6 9" id="KW-1133">Transmembrane helix</keyword>
<organism evidence="11 12">
    <name type="scientific">Spiroplasma melliferum</name>
    <dbReference type="NCBI Taxonomy" id="2134"/>
    <lineage>
        <taxon>Bacteria</taxon>
        <taxon>Bacillati</taxon>
        <taxon>Mycoplasmatota</taxon>
        <taxon>Mollicutes</taxon>
        <taxon>Entomoplasmatales</taxon>
        <taxon>Spiroplasmataceae</taxon>
        <taxon>Spiroplasma</taxon>
    </lineage>
</organism>
<gene>
    <name evidence="11" type="ORF">SRED_001795</name>
</gene>